<dbReference type="AlphaFoldDB" id="A0A5A8DZI2"/>
<evidence type="ECO:0000256" key="3">
    <source>
        <dbReference type="ARBA" id="ARBA00022840"/>
    </source>
</evidence>
<dbReference type="EMBL" id="VLTO01000064">
    <property type="protein sequence ID" value="KAA0170017.1"/>
    <property type="molecule type" value="Genomic_DNA"/>
</dbReference>
<dbReference type="Gene3D" id="3.40.50.300">
    <property type="entry name" value="P-loop containing nucleotide triphosphate hydrolases"/>
    <property type="match status" value="1"/>
</dbReference>
<evidence type="ECO:0000313" key="8">
    <source>
        <dbReference type="EMBL" id="KAA0170017.1"/>
    </source>
</evidence>
<evidence type="ECO:0000256" key="2">
    <source>
        <dbReference type="ARBA" id="ARBA00022741"/>
    </source>
</evidence>
<dbReference type="PANTHER" id="PTHR24220">
    <property type="entry name" value="IMPORT ATP-BINDING PROTEIN"/>
    <property type="match status" value="1"/>
</dbReference>
<feature type="region of interest" description="Disordered" evidence="4">
    <location>
        <begin position="12"/>
        <end position="45"/>
    </location>
</feature>
<evidence type="ECO:0000256" key="1">
    <source>
        <dbReference type="ARBA" id="ARBA00022448"/>
    </source>
</evidence>
<dbReference type="PROSITE" id="PS00211">
    <property type="entry name" value="ABC_TRANSPORTER_1"/>
    <property type="match status" value="1"/>
</dbReference>
<dbReference type="EMBL" id="VLTL01000139">
    <property type="protein sequence ID" value="KAA0158972.1"/>
    <property type="molecule type" value="Genomic_DNA"/>
</dbReference>
<evidence type="ECO:0000313" key="7">
    <source>
        <dbReference type="EMBL" id="KAA0158972.1"/>
    </source>
</evidence>
<dbReference type="Proteomes" id="UP000323011">
    <property type="component" value="Unassembled WGS sequence"/>
</dbReference>
<evidence type="ECO:0000313" key="11">
    <source>
        <dbReference type="Proteomes" id="UP000324907"/>
    </source>
</evidence>
<dbReference type="GO" id="GO:0005886">
    <property type="term" value="C:plasma membrane"/>
    <property type="evidence" value="ECO:0007669"/>
    <property type="project" value="TreeGrafter"/>
</dbReference>
<dbReference type="PROSITE" id="PS50893">
    <property type="entry name" value="ABC_TRANSPORTER_2"/>
    <property type="match status" value="1"/>
</dbReference>
<evidence type="ECO:0000313" key="6">
    <source>
        <dbReference type="EMBL" id="KAA0153618.1"/>
    </source>
</evidence>
<gene>
    <name evidence="8" type="ORF">FNF27_06770</name>
    <name evidence="7" type="ORF">FNF28_06021</name>
    <name evidence="6" type="ORF">FNF29_03006</name>
</gene>
<sequence>MAAVSAAPVIRADLSEAHPRPSGAATEGEAHEVETDRHGMPIHPGKTLGEPVVVLKDVRKAYLLDGGASVDVLKGISLSLDTDPRDGTPSEFYPIREGEFVLLRGASGQGKTTLCNCIGAIDSVTGGSIELFGEVLDAKAADSERTLADLRLRKIGWVFQSFQLLGALSAFENVELPMSVLGELSKQERTARAKMLLAMVGLEDRISHLPSELSGGEQQRVAIARSLANAPRLMLLDEAVADLDTRNQVAVMNLLLRINLERKVTMIMVTHDPHLECYADRILYIRDGRIEAQQINAKQTPLDAEAHAAFLAAEG</sequence>
<comment type="caution">
    <text evidence="8">The sequence shown here is derived from an EMBL/GenBank/DDBJ whole genome shotgun (WGS) entry which is preliminary data.</text>
</comment>
<keyword evidence="2" id="KW-0547">Nucleotide-binding</keyword>
<dbReference type="OMA" id="MGENEVY"/>
<dbReference type="InterPro" id="IPR027417">
    <property type="entry name" value="P-loop_NTPase"/>
</dbReference>
<reference evidence="9 10" key="1">
    <citation type="submission" date="2019-07" db="EMBL/GenBank/DDBJ databases">
        <title>Genomes of Cafeteria roenbergensis.</title>
        <authorList>
            <person name="Fischer M.G."/>
            <person name="Hackl T."/>
            <person name="Roman M."/>
        </authorList>
    </citation>
    <scope>NUCLEOTIDE SEQUENCE [LARGE SCALE GENOMIC DNA]</scope>
    <source>
        <strain evidence="6 10">BVI</strain>
        <strain evidence="8 9">E4-10P</strain>
        <strain evidence="7 11">RCC970-E3</strain>
    </source>
</reference>
<feature type="compositionally biased region" description="Basic and acidic residues" evidence="4">
    <location>
        <begin position="28"/>
        <end position="39"/>
    </location>
</feature>
<evidence type="ECO:0000313" key="10">
    <source>
        <dbReference type="Proteomes" id="UP000323011"/>
    </source>
</evidence>
<dbReference type="EMBL" id="VLTN01000015">
    <property type="protein sequence ID" value="KAA0153618.1"/>
    <property type="molecule type" value="Genomic_DNA"/>
</dbReference>
<accession>A0A5A8DZI2</accession>
<keyword evidence="3" id="KW-0067">ATP-binding</keyword>
<dbReference type="Proteomes" id="UP000322899">
    <property type="component" value="Unassembled WGS sequence"/>
</dbReference>
<dbReference type="Pfam" id="PF00005">
    <property type="entry name" value="ABC_tran"/>
    <property type="match status" value="1"/>
</dbReference>
<dbReference type="Proteomes" id="UP000324907">
    <property type="component" value="Unassembled WGS sequence"/>
</dbReference>
<keyword evidence="10" id="KW-1185">Reference proteome</keyword>
<dbReference type="SMART" id="SM00382">
    <property type="entry name" value="AAA"/>
    <property type="match status" value="1"/>
</dbReference>
<keyword evidence="1" id="KW-0813">Transport</keyword>
<dbReference type="InterPro" id="IPR003439">
    <property type="entry name" value="ABC_transporter-like_ATP-bd"/>
</dbReference>
<evidence type="ECO:0000313" key="9">
    <source>
        <dbReference type="Proteomes" id="UP000322899"/>
    </source>
</evidence>
<dbReference type="PANTHER" id="PTHR24220:SF86">
    <property type="entry name" value="ABC TRANSPORTER ABCH.1"/>
    <property type="match status" value="1"/>
</dbReference>
<dbReference type="GO" id="GO:0005524">
    <property type="term" value="F:ATP binding"/>
    <property type="evidence" value="ECO:0007669"/>
    <property type="project" value="UniProtKB-KW"/>
</dbReference>
<dbReference type="SUPFAM" id="SSF52540">
    <property type="entry name" value="P-loop containing nucleoside triphosphate hydrolases"/>
    <property type="match status" value="1"/>
</dbReference>
<dbReference type="InterPro" id="IPR003593">
    <property type="entry name" value="AAA+_ATPase"/>
</dbReference>
<dbReference type="CDD" id="cd03255">
    <property type="entry name" value="ABC_MJ0796_LolCDE_FtsE"/>
    <property type="match status" value="1"/>
</dbReference>
<dbReference type="GO" id="GO:0022857">
    <property type="term" value="F:transmembrane transporter activity"/>
    <property type="evidence" value="ECO:0007669"/>
    <property type="project" value="TreeGrafter"/>
</dbReference>
<name>A0A5A8DZI2_CAFRO</name>
<dbReference type="InterPro" id="IPR017911">
    <property type="entry name" value="MacB-like_ATP-bd"/>
</dbReference>
<proteinExistence type="predicted"/>
<dbReference type="InterPro" id="IPR015854">
    <property type="entry name" value="ABC_transpr_LolD-like"/>
</dbReference>
<protein>
    <recommendedName>
        <fullName evidence="5">ABC transporter domain-containing protein</fullName>
    </recommendedName>
</protein>
<feature type="domain" description="ABC transporter" evidence="5">
    <location>
        <begin position="73"/>
        <end position="312"/>
    </location>
</feature>
<evidence type="ECO:0000259" key="5">
    <source>
        <dbReference type="PROSITE" id="PS50893"/>
    </source>
</evidence>
<organism evidence="8 9">
    <name type="scientific">Cafeteria roenbergensis</name>
    <name type="common">Marine flagellate</name>
    <dbReference type="NCBI Taxonomy" id="33653"/>
    <lineage>
        <taxon>Eukaryota</taxon>
        <taxon>Sar</taxon>
        <taxon>Stramenopiles</taxon>
        <taxon>Bigyra</taxon>
        <taxon>Opalozoa</taxon>
        <taxon>Bicosoecida</taxon>
        <taxon>Cafeteriaceae</taxon>
        <taxon>Cafeteria</taxon>
    </lineage>
</organism>
<dbReference type="OrthoDB" id="422637at2759"/>
<evidence type="ECO:0000256" key="4">
    <source>
        <dbReference type="SAM" id="MobiDB-lite"/>
    </source>
</evidence>
<dbReference type="InterPro" id="IPR017871">
    <property type="entry name" value="ABC_transporter-like_CS"/>
</dbReference>
<dbReference type="GO" id="GO:0016887">
    <property type="term" value="F:ATP hydrolysis activity"/>
    <property type="evidence" value="ECO:0007669"/>
    <property type="project" value="InterPro"/>
</dbReference>